<feature type="transmembrane region" description="Helical" evidence="1">
    <location>
        <begin position="140"/>
        <end position="161"/>
    </location>
</feature>
<dbReference type="AlphaFoldDB" id="A0A545AU29"/>
<keyword evidence="1" id="KW-0812">Transmembrane</keyword>
<keyword evidence="1" id="KW-0472">Membrane</keyword>
<dbReference type="GO" id="GO:0140359">
    <property type="term" value="F:ABC-type transporter activity"/>
    <property type="evidence" value="ECO:0007669"/>
    <property type="project" value="InterPro"/>
</dbReference>
<evidence type="ECO:0000313" key="2">
    <source>
        <dbReference type="EMBL" id="TQS44832.1"/>
    </source>
</evidence>
<protein>
    <submittedName>
        <fullName evidence="2">ABC transporter permease subunit</fullName>
    </submittedName>
</protein>
<dbReference type="RefSeq" id="WP_142704813.1">
    <property type="nucleotide sequence ID" value="NZ_VIRS01000007.1"/>
</dbReference>
<comment type="caution">
    <text evidence="2">The sequence shown here is derived from an EMBL/GenBank/DDBJ whole genome shotgun (WGS) entry which is preliminary data.</text>
</comment>
<feature type="transmembrane region" description="Helical" evidence="1">
    <location>
        <begin position="55"/>
        <end position="75"/>
    </location>
</feature>
<proteinExistence type="predicted"/>
<feature type="transmembrane region" description="Helical" evidence="1">
    <location>
        <begin position="103"/>
        <end position="128"/>
    </location>
</feature>
<keyword evidence="1" id="KW-1133">Transmembrane helix</keyword>
<evidence type="ECO:0000313" key="3">
    <source>
        <dbReference type="Proteomes" id="UP000317982"/>
    </source>
</evidence>
<evidence type="ECO:0000256" key="1">
    <source>
        <dbReference type="SAM" id="Phobius"/>
    </source>
</evidence>
<gene>
    <name evidence="2" type="ORF">FL583_12830</name>
</gene>
<dbReference type="Proteomes" id="UP000317982">
    <property type="component" value="Unassembled WGS sequence"/>
</dbReference>
<name>A0A545AU29_9ACTN</name>
<feature type="transmembrane region" description="Helical" evidence="1">
    <location>
        <begin position="168"/>
        <end position="186"/>
    </location>
</feature>
<dbReference type="GO" id="GO:0005886">
    <property type="term" value="C:plasma membrane"/>
    <property type="evidence" value="ECO:0007669"/>
    <property type="project" value="UniProtKB-SubCell"/>
</dbReference>
<sequence>MKSEWIKTRSLRSNWVTLVVGALLTVGLAGAFGYGYEGAIRAGEETATRAQAVDVTYLGIDLLALILGVFGVLQATGEYGQRTMRSTLTAVPRRWPVLAGKGALLIALLTPITLAVSVASFVLAQAFLGDDSAPVALRPILGAALYPVAAALMGLGIGLALRHSAGAITVFVSMFLIIPALLPATMSQSVEDHTLKYLPLAAAQALYTESRDSGPIHLLSPSAGAVVLTLWVAGLLAVGGAVLLRRDA</sequence>
<accession>A0A545AU29</accession>
<reference evidence="2 3" key="1">
    <citation type="submission" date="2019-07" db="EMBL/GenBank/DDBJ databases">
        <title>Cryptosporangium phraense sp. nov., isolated from plant litter.</title>
        <authorList>
            <person name="Suriyachadkun C."/>
        </authorList>
    </citation>
    <scope>NUCLEOTIDE SEQUENCE [LARGE SCALE GENOMIC DNA]</scope>
    <source>
        <strain evidence="2 3">A-T 5661</strain>
    </source>
</reference>
<organism evidence="2 3">
    <name type="scientific">Cryptosporangium phraense</name>
    <dbReference type="NCBI Taxonomy" id="2593070"/>
    <lineage>
        <taxon>Bacteria</taxon>
        <taxon>Bacillati</taxon>
        <taxon>Actinomycetota</taxon>
        <taxon>Actinomycetes</taxon>
        <taxon>Cryptosporangiales</taxon>
        <taxon>Cryptosporangiaceae</taxon>
        <taxon>Cryptosporangium</taxon>
    </lineage>
</organism>
<dbReference type="OrthoDB" id="3297477at2"/>
<dbReference type="InParanoid" id="A0A545AU29"/>
<keyword evidence="3" id="KW-1185">Reference proteome</keyword>
<dbReference type="EMBL" id="VIRS01000007">
    <property type="protein sequence ID" value="TQS44832.1"/>
    <property type="molecule type" value="Genomic_DNA"/>
</dbReference>
<feature type="transmembrane region" description="Helical" evidence="1">
    <location>
        <begin position="223"/>
        <end position="244"/>
    </location>
</feature>